<evidence type="ECO:0000313" key="3">
    <source>
        <dbReference type="WBParaSite" id="SVE_0297500.1"/>
    </source>
</evidence>
<evidence type="ECO:0000313" key="2">
    <source>
        <dbReference type="Proteomes" id="UP000035680"/>
    </source>
</evidence>
<dbReference type="InterPro" id="IPR005069">
    <property type="entry name" value="Nucl-diP-sugar_transferase"/>
</dbReference>
<dbReference type="Proteomes" id="UP000035680">
    <property type="component" value="Unassembled WGS sequence"/>
</dbReference>
<protein>
    <submittedName>
        <fullName evidence="3">Nucleotid_trans domain-containing protein</fullName>
    </submittedName>
</protein>
<dbReference type="AlphaFoldDB" id="A0A0K0F2E6"/>
<proteinExistence type="predicted"/>
<organism evidence="2 3">
    <name type="scientific">Strongyloides venezuelensis</name>
    <name type="common">Threadworm</name>
    <dbReference type="NCBI Taxonomy" id="75913"/>
    <lineage>
        <taxon>Eukaryota</taxon>
        <taxon>Metazoa</taxon>
        <taxon>Ecdysozoa</taxon>
        <taxon>Nematoda</taxon>
        <taxon>Chromadorea</taxon>
        <taxon>Rhabditida</taxon>
        <taxon>Tylenchina</taxon>
        <taxon>Panagrolaimomorpha</taxon>
        <taxon>Strongyloidoidea</taxon>
        <taxon>Strongyloididae</taxon>
        <taxon>Strongyloides</taxon>
    </lineage>
</organism>
<sequence length="307" mass="35600">MGSNIKFLLQSVSKELVNKDEENIHESPPMSINSYEKKFIYVTIVTTSTKLYLKNWLCNIYGLEEKLTHSTILGKVLLISLDSDLCQEVIKEYKLSCLYIPTGDKSNSEINTIDMLRKWNIFVVDILKEIVNQGINVFYFDTNTIWLKDPMALINNTTLIDDADIVLPIKEALNQPFRFSPSPILIYSTEASKNFLSKIILHLKSFNNDDSQSNVINEVINELCQVMYYGIVCREFSREDVCEMRHCNDSKLPNGKINQTIIFNDFDVSINNIQRYNFIRRKRMWFLNSYHNGSNDCLISRIKEVTG</sequence>
<dbReference type="Pfam" id="PF03407">
    <property type="entry name" value="Nucleotid_trans"/>
    <property type="match status" value="1"/>
</dbReference>
<reference evidence="3" key="2">
    <citation type="submission" date="2015-08" db="UniProtKB">
        <authorList>
            <consortium name="WormBaseParasite"/>
        </authorList>
    </citation>
    <scope>IDENTIFICATION</scope>
</reference>
<accession>A0A0K0F2E6</accession>
<dbReference type="WBParaSite" id="SVE_0297500.1">
    <property type="protein sequence ID" value="SVE_0297500.1"/>
    <property type="gene ID" value="SVE_0297500"/>
</dbReference>
<feature type="domain" description="Nucleotide-diphospho-sugar transferase" evidence="1">
    <location>
        <begin position="73"/>
        <end position="243"/>
    </location>
</feature>
<reference evidence="2" key="1">
    <citation type="submission" date="2014-07" db="EMBL/GenBank/DDBJ databases">
        <authorList>
            <person name="Martin A.A"/>
            <person name="De Silva N."/>
        </authorList>
    </citation>
    <scope>NUCLEOTIDE SEQUENCE</scope>
</reference>
<keyword evidence="2" id="KW-1185">Reference proteome</keyword>
<evidence type="ECO:0000259" key="1">
    <source>
        <dbReference type="Pfam" id="PF03407"/>
    </source>
</evidence>
<name>A0A0K0F2E6_STRVS</name>